<accession>A0A1I5YAW6</accession>
<evidence type="ECO:0000313" key="2">
    <source>
        <dbReference type="EMBL" id="SFQ41361.1"/>
    </source>
</evidence>
<feature type="signal peptide" evidence="1">
    <location>
        <begin position="1"/>
        <end position="33"/>
    </location>
</feature>
<protein>
    <recommendedName>
        <fullName evidence="4">Lipoprotein</fullName>
    </recommendedName>
</protein>
<evidence type="ECO:0000313" key="3">
    <source>
        <dbReference type="Proteomes" id="UP000199031"/>
    </source>
</evidence>
<keyword evidence="1" id="KW-0732">Signal</keyword>
<dbReference type="Proteomes" id="UP000199031">
    <property type="component" value="Unassembled WGS sequence"/>
</dbReference>
<reference evidence="2 3" key="1">
    <citation type="submission" date="2016-10" db="EMBL/GenBank/DDBJ databases">
        <authorList>
            <person name="de Groot N.N."/>
        </authorList>
    </citation>
    <scope>NUCLEOTIDE SEQUENCE [LARGE SCALE GENOMIC DNA]</scope>
    <source>
        <strain evidence="2 3">DSM 28286</strain>
    </source>
</reference>
<feature type="chain" id="PRO_5011567434" description="Lipoprotein" evidence="1">
    <location>
        <begin position="34"/>
        <end position="218"/>
    </location>
</feature>
<organism evidence="2 3">
    <name type="scientific">Parafilimonas terrae</name>
    <dbReference type="NCBI Taxonomy" id="1465490"/>
    <lineage>
        <taxon>Bacteria</taxon>
        <taxon>Pseudomonadati</taxon>
        <taxon>Bacteroidota</taxon>
        <taxon>Chitinophagia</taxon>
        <taxon>Chitinophagales</taxon>
        <taxon>Chitinophagaceae</taxon>
        <taxon>Parafilimonas</taxon>
    </lineage>
</organism>
<name>A0A1I5YAW6_9BACT</name>
<dbReference type="EMBL" id="FOXQ01000011">
    <property type="protein sequence ID" value="SFQ41361.1"/>
    <property type="molecule type" value="Genomic_DNA"/>
</dbReference>
<dbReference type="AlphaFoldDB" id="A0A1I5YAW6"/>
<evidence type="ECO:0000256" key="1">
    <source>
        <dbReference type="SAM" id="SignalP"/>
    </source>
</evidence>
<proteinExistence type="predicted"/>
<gene>
    <name evidence="2" type="ORF">SAMN05444277_11174</name>
</gene>
<keyword evidence="3" id="KW-1185">Reference proteome</keyword>
<evidence type="ECO:0008006" key="4">
    <source>
        <dbReference type="Google" id="ProtNLM"/>
    </source>
</evidence>
<sequence length="218" mass="25751">MLVYLRSGCKLFMKCLNLFIPFLFTILSKCSFAGSHKPVPYHDSKITYDTTNTDSIKFKETWNSFADAAIHNDIKRLRELSTNCIYCAYCVIDTEYKDSLFKDFQKRNKKIWYNKFYNELSYIAADIFFKEDYQLIFDSDLIRRIADQSKLNFLNRGNNAMTNIHPCYKNIFKNKFPNIQEVLVTRIDPSPKFEGAQIALDFIMTKDGYKFFSFYTIP</sequence>